<dbReference type="InterPro" id="IPR011049">
    <property type="entry name" value="Serralysin-like_metalloprot_C"/>
</dbReference>
<dbReference type="InterPro" id="IPR013858">
    <property type="entry name" value="Peptidase_M10B_C"/>
</dbReference>
<proteinExistence type="predicted"/>
<dbReference type="GO" id="GO:0005509">
    <property type="term" value="F:calcium ion binding"/>
    <property type="evidence" value="ECO:0007669"/>
    <property type="project" value="InterPro"/>
</dbReference>
<organism evidence="9 10">
    <name type="scientific">Anabaena cylindrica (strain ATCC 27899 / PCC 7122)</name>
    <dbReference type="NCBI Taxonomy" id="272123"/>
    <lineage>
        <taxon>Bacteria</taxon>
        <taxon>Bacillati</taxon>
        <taxon>Cyanobacteriota</taxon>
        <taxon>Cyanophyceae</taxon>
        <taxon>Nostocales</taxon>
        <taxon>Nostocaceae</taxon>
        <taxon>Anabaena</taxon>
    </lineage>
</organism>
<evidence type="ECO:0000313" key="10">
    <source>
        <dbReference type="Proteomes" id="UP000010474"/>
    </source>
</evidence>
<feature type="region of interest" description="Disordered" evidence="7">
    <location>
        <begin position="196"/>
        <end position="216"/>
    </location>
</feature>
<dbReference type="SUPFAM" id="SSF141072">
    <property type="entry name" value="CalX-like"/>
    <property type="match status" value="3"/>
</dbReference>
<dbReference type="Pfam" id="PF00353">
    <property type="entry name" value="HemolysinCabind"/>
    <property type="match status" value="9"/>
</dbReference>
<dbReference type="Proteomes" id="UP000010474">
    <property type="component" value="Chromosome"/>
</dbReference>
<dbReference type="SMART" id="SM00237">
    <property type="entry name" value="Calx_beta"/>
    <property type="match status" value="3"/>
</dbReference>
<dbReference type="GO" id="GO:0016020">
    <property type="term" value="C:membrane"/>
    <property type="evidence" value="ECO:0007669"/>
    <property type="project" value="InterPro"/>
</dbReference>
<dbReference type="GO" id="GO:0007154">
    <property type="term" value="P:cell communication"/>
    <property type="evidence" value="ECO:0007669"/>
    <property type="project" value="InterPro"/>
</dbReference>
<keyword evidence="3" id="KW-0964">Secreted</keyword>
<feature type="domain" description="Calx-beta" evidence="8">
    <location>
        <begin position="873"/>
        <end position="972"/>
    </location>
</feature>
<dbReference type="GO" id="GO:0005615">
    <property type="term" value="C:extracellular space"/>
    <property type="evidence" value="ECO:0007669"/>
    <property type="project" value="InterPro"/>
</dbReference>
<dbReference type="HOGENOM" id="CLU_005721_1_0_3"/>
<dbReference type="Pfam" id="PF08548">
    <property type="entry name" value="Peptidase_M10_C"/>
    <property type="match status" value="4"/>
</dbReference>
<dbReference type="PANTHER" id="PTHR38340:SF1">
    <property type="entry name" value="S-LAYER PROTEIN"/>
    <property type="match status" value="1"/>
</dbReference>
<dbReference type="InterPro" id="IPR003644">
    <property type="entry name" value="Calx_beta"/>
</dbReference>
<dbReference type="Gene3D" id="2.150.10.10">
    <property type="entry name" value="Serralysin-like metalloprotease, C-terminal"/>
    <property type="match status" value="5"/>
</dbReference>
<keyword evidence="10" id="KW-1185">Reference proteome</keyword>
<sequence>MWKIHTSPILMNPLLSSTLTLTHNQLSAFSSLDSFWQVFDTAFGTQYNRRIAEILRLQWQAGDFSQIPQIEILDSSILGNANGAYASSTNKIYLSDTFVATATPAAISALLLEEIGHFVDSQINLTDSAGDEGAIFAELVQGYSLDDATLQALQAEDDSATITVNGQTIQVEQQNFTGTSGSDNITGTSDDDVIQGLGGNDTLSGQGGNDQLFGGTGSDTLTGGTGQDQFVFEYFNGSSIAQDLDVVTDFVQGEDKIDLRNVGIADYQTLSYLISDDSLSNAVIAARYNNSSSSIYGYRLRINGFSSSQLAATDFIFSTSVVNDTITGTNNSDDLFGGLGNDILQGSGGNDRLFGEQGDDRFLGGTGSDNFYGGTGLDTFVFEYFNGSSIAQDLDIVSDFVQGQDKIDLRTVGIADYQTLLTLISDDSLGNAVIAARYNNSSNPIYGYKLKINGFSNSQLAATDFIFSTLVVNDNFTGTNNSDDLFGGLGNDTLQGSGGDDRLFGEQGDDRFLGGTGSDTLTGGTGLDQFIFEYFNGSTLSQDLDVVTDFVQGEDKIDLRTVGIADYQTLLTLISDDSLGNAVIAARYNNSSNPIYGYKLKINGFSSSQLAATDFIFSTLVVNDTITGTNNSDDLFGGLGNDNLQGSGGDDRLFGEQGDDRFLGGTGSDTFYGGTGQDQFVFEYFTGFTNSQDLDVVTDFVKGQDKIDLRNIGIADYQTLLTLISDDVLGNALITTRKNNSTGDYRMQIDGFSSSQLAATDYILSTSVVNDTITGTNNRDDLFGGLGNDTLQGQNGNDRLFGEQGDDRLFGGIGNDSLYGGEGSDTAVYSGTRSQYQITSNAGVFTITDSVANRDGIDTLYGVEKVQFSDQIITIGDVALPSITLAVSPASVTEDGAANLVYTFTRTGSTTNALTVNYSIGGTAANTDYTGATRGTGKTITFAAGSSTATLIIDPTADTTVEANETVALTLATGTGYTIGTTAAVTGTITNDDVALPSITLAVSPASVTEDGTANLIYTFTRSGGTTNALVVNYSIGGTASSNDYTGATPGTGKTITFAAGSSTTTLIIDPTADTTVEANETVALTLATGTGYTIGTTAAVSGTITNDDETSFITVNLSADQTIVEGQTNPQNVTYTVTLSDTSTQTITVNYATANGTAIAGSDYTSTTGTLTFNPGVTTQSIIIPIVNDAINEPNETFTVTLSSPTNASLGTKASAITTITDTLNASTTTTLAAGIENLTLIGTTAINGKGNVNDNVLRGNSANNILTGLNGNDTYAFVANSALGTDRVVETATGGIDTLDFTDTTAAVKVNLGTTTTQTVNSNLKLVLSVNNVIENTTGGNGNDRLTGNSLNNLLVGGDGNDQLQGLAGNDTLSGGHGDDVLTGGVGADEYRFQGNGVFNTNLGVDLITDFAVGQDKIALSKATFTAITNAVGQALTDFAVVANDGLVDPSTARIVYSQETGSIFYNQNGNVLNATAVFEFAYLSNPDITLSSSDFILIA</sequence>
<comment type="cofactor">
    <cofactor evidence="1">
        <name>Ca(2+)</name>
        <dbReference type="ChEBI" id="CHEBI:29108"/>
    </cofactor>
</comment>
<evidence type="ECO:0000256" key="7">
    <source>
        <dbReference type="SAM" id="MobiDB-lite"/>
    </source>
</evidence>
<gene>
    <name evidence="9" type="ordered locus">Anacy_5162</name>
</gene>
<dbReference type="EMBL" id="CP003659">
    <property type="protein sequence ID" value="AFZ60494.1"/>
    <property type="molecule type" value="Genomic_DNA"/>
</dbReference>
<dbReference type="InterPro" id="IPR038081">
    <property type="entry name" value="CalX-like_sf"/>
</dbReference>
<evidence type="ECO:0000256" key="6">
    <source>
        <dbReference type="ARBA" id="ARBA00022837"/>
    </source>
</evidence>
<evidence type="ECO:0000256" key="3">
    <source>
        <dbReference type="ARBA" id="ARBA00022525"/>
    </source>
</evidence>
<dbReference type="Pfam" id="PF03160">
    <property type="entry name" value="Calx-beta"/>
    <property type="match status" value="3"/>
</dbReference>
<dbReference type="InterPro" id="IPR018511">
    <property type="entry name" value="Hemolysin-typ_Ca-bd_CS"/>
</dbReference>
<keyword evidence="5" id="KW-0677">Repeat</keyword>
<evidence type="ECO:0000256" key="1">
    <source>
        <dbReference type="ARBA" id="ARBA00001913"/>
    </source>
</evidence>
<dbReference type="PRINTS" id="PR00313">
    <property type="entry name" value="CABNDNGRPT"/>
</dbReference>
<dbReference type="STRING" id="272123.Anacy_5162"/>
<name>K9ZNX2_ANACC</name>
<keyword evidence="4" id="KW-0732">Signal</keyword>
<dbReference type="Gene3D" id="2.60.40.2030">
    <property type="match status" value="3"/>
</dbReference>
<reference evidence="10" key="1">
    <citation type="journal article" date="2013" name="Proc. Natl. Acad. Sci. U.S.A.">
        <title>Improving the coverage of the cyanobacterial phylum using diversity-driven genome sequencing.</title>
        <authorList>
            <person name="Shih P.M."/>
            <person name="Wu D."/>
            <person name="Latifi A."/>
            <person name="Axen S.D."/>
            <person name="Fewer D.P."/>
            <person name="Talla E."/>
            <person name="Calteau A."/>
            <person name="Cai F."/>
            <person name="Tandeau de Marsac N."/>
            <person name="Rippka R."/>
            <person name="Herdman M."/>
            <person name="Sivonen K."/>
            <person name="Coursin T."/>
            <person name="Laurent T."/>
            <person name="Goodwin L."/>
            <person name="Nolan M."/>
            <person name="Davenport K.W."/>
            <person name="Han C.S."/>
            <person name="Rubin E.M."/>
            <person name="Eisen J.A."/>
            <person name="Woyke T."/>
            <person name="Gugger M."/>
            <person name="Kerfeld C.A."/>
        </authorList>
    </citation>
    <scope>NUCLEOTIDE SEQUENCE [LARGE SCALE GENOMIC DNA]</scope>
    <source>
        <strain evidence="10">ATCC 27899 / PCC 7122</strain>
    </source>
</reference>
<keyword evidence="6" id="KW-0106">Calcium</keyword>
<feature type="domain" description="Calx-beta" evidence="8">
    <location>
        <begin position="985"/>
        <end position="1088"/>
    </location>
</feature>
<evidence type="ECO:0000256" key="2">
    <source>
        <dbReference type="ARBA" id="ARBA00004613"/>
    </source>
</evidence>
<dbReference type="eggNOG" id="COG2931">
    <property type="taxonomic scope" value="Bacteria"/>
</dbReference>
<dbReference type="KEGG" id="acy:Anacy_5162"/>
<evidence type="ECO:0000256" key="4">
    <source>
        <dbReference type="ARBA" id="ARBA00022729"/>
    </source>
</evidence>
<dbReference type="InterPro" id="IPR001343">
    <property type="entry name" value="Hemolysn_Ca-bd"/>
</dbReference>
<dbReference type="PROSITE" id="PS00330">
    <property type="entry name" value="HEMOLYSIN_CALCIUM"/>
    <property type="match status" value="6"/>
</dbReference>
<dbReference type="SUPFAM" id="SSF51120">
    <property type="entry name" value="beta-Roll"/>
    <property type="match status" value="6"/>
</dbReference>
<comment type="subcellular location">
    <subcellularLocation>
        <location evidence="2">Secreted</location>
    </subcellularLocation>
</comment>
<evidence type="ECO:0000259" key="8">
    <source>
        <dbReference type="SMART" id="SM00237"/>
    </source>
</evidence>
<dbReference type="InterPro" id="IPR050557">
    <property type="entry name" value="RTX_toxin/Mannuronan_C5-epim"/>
</dbReference>
<dbReference type="PATRIC" id="fig|272123.3.peg.5604"/>
<evidence type="ECO:0000313" key="9">
    <source>
        <dbReference type="EMBL" id="AFZ60494.1"/>
    </source>
</evidence>
<accession>K9ZNX2</accession>
<feature type="domain" description="Calx-beta" evidence="8">
    <location>
        <begin position="1103"/>
        <end position="1204"/>
    </location>
</feature>
<protein>
    <submittedName>
        <fullName evidence="9">Na-Ca exchanger/integrin-beta4</fullName>
    </submittedName>
</protein>
<dbReference type="eggNOG" id="COG0739">
    <property type="taxonomic scope" value="Bacteria"/>
</dbReference>
<evidence type="ECO:0000256" key="5">
    <source>
        <dbReference type="ARBA" id="ARBA00022737"/>
    </source>
</evidence>
<dbReference type="OrthoDB" id="490661at2"/>
<dbReference type="PANTHER" id="PTHR38340">
    <property type="entry name" value="S-LAYER PROTEIN"/>
    <property type="match status" value="1"/>
</dbReference>